<evidence type="ECO:0000313" key="2">
    <source>
        <dbReference type="EMBL" id="UPM43391.1"/>
    </source>
</evidence>
<feature type="compositionally biased region" description="Polar residues" evidence="1">
    <location>
        <begin position="1"/>
        <end position="12"/>
    </location>
</feature>
<organism evidence="2 3">
    <name type="scientific">Halocatena salina</name>
    <dbReference type="NCBI Taxonomy" id="2934340"/>
    <lineage>
        <taxon>Archaea</taxon>
        <taxon>Methanobacteriati</taxon>
        <taxon>Methanobacteriota</taxon>
        <taxon>Stenosarchaea group</taxon>
        <taxon>Halobacteria</taxon>
        <taxon>Halobacteriales</taxon>
        <taxon>Natronomonadaceae</taxon>
        <taxon>Halocatena</taxon>
    </lineage>
</organism>
<feature type="region of interest" description="Disordered" evidence="1">
    <location>
        <begin position="1"/>
        <end position="21"/>
    </location>
</feature>
<dbReference type="EMBL" id="CP096019">
    <property type="protein sequence ID" value="UPM43391.1"/>
    <property type="molecule type" value="Genomic_DNA"/>
</dbReference>
<dbReference type="GeneID" id="71926950"/>
<name>A0A8U0A2G3_9EURY</name>
<dbReference type="InterPro" id="IPR057331">
    <property type="entry name" value="Salactin"/>
</dbReference>
<keyword evidence="3" id="KW-1185">Reference proteome</keyword>
<dbReference type="Pfam" id="PF25229">
    <property type="entry name" value="Salactin"/>
    <property type="match status" value="1"/>
</dbReference>
<dbReference type="RefSeq" id="WP_247994058.1">
    <property type="nucleotide sequence ID" value="NZ_CP096019.1"/>
</dbReference>
<feature type="region of interest" description="Disordered" evidence="1">
    <location>
        <begin position="225"/>
        <end position="249"/>
    </location>
</feature>
<feature type="compositionally biased region" description="Basic and acidic residues" evidence="1">
    <location>
        <begin position="225"/>
        <end position="236"/>
    </location>
</feature>
<dbReference type="InterPro" id="IPR043129">
    <property type="entry name" value="ATPase_NBD"/>
</dbReference>
<dbReference type="KEGG" id="haad:MW046_02845"/>
<accession>A0A8U0A2G3</accession>
<protein>
    <recommendedName>
        <fullName evidence="4">Actin-like ATPase involved in cell morphogenesis</fullName>
    </recommendedName>
</protein>
<sequence>MLEENASASGTSEDGGDVPTPVGLIVGGVRTVAARSVDDTVQTEVALTCSATYQDVLTGKRRTVYGDRAATEYPDRAQFMLQSELTDERATVTHSFLDAFARANELPSNSVVVYAIPSFDNRATMLDTIVEESIGERLLCGYPMALCGSIPVFESGLDALDRIFIAINAGSTNLEGCVYRRGEQLARFSTGSVRGFEVDKWIINNVEERTQGRVHIDRTTAREYKEGRTDHDDFRPFTDSATSTGKPIHESTVEHGVSDAIDRYVEKAVDEIANGFLPRLASRSIKIYKRTLEKPIVLTGDMAVVPGLGKAFEDRLSTELQRNIVVIAPEEPTTAAARGAHRIARRLVETKEY</sequence>
<dbReference type="Gene3D" id="3.30.420.40">
    <property type="match status" value="1"/>
</dbReference>
<proteinExistence type="predicted"/>
<evidence type="ECO:0008006" key="4">
    <source>
        <dbReference type="Google" id="ProtNLM"/>
    </source>
</evidence>
<evidence type="ECO:0000313" key="3">
    <source>
        <dbReference type="Proteomes" id="UP000831768"/>
    </source>
</evidence>
<reference evidence="2" key="1">
    <citation type="submission" date="2022-04" db="EMBL/GenBank/DDBJ databases">
        <title>Halocatena sp. nov., isolated from a salt lake.</title>
        <authorList>
            <person name="Cui H.-L."/>
        </authorList>
    </citation>
    <scope>NUCLEOTIDE SEQUENCE</scope>
    <source>
        <strain evidence="2">AD-1</strain>
    </source>
</reference>
<dbReference type="SUPFAM" id="SSF53067">
    <property type="entry name" value="Actin-like ATPase domain"/>
    <property type="match status" value="1"/>
</dbReference>
<gene>
    <name evidence="2" type="ORF">MW046_02845</name>
</gene>
<evidence type="ECO:0000256" key="1">
    <source>
        <dbReference type="SAM" id="MobiDB-lite"/>
    </source>
</evidence>
<dbReference type="AlphaFoldDB" id="A0A8U0A2G3"/>
<dbReference type="Proteomes" id="UP000831768">
    <property type="component" value="Chromosome"/>
</dbReference>